<evidence type="ECO:0000313" key="3">
    <source>
        <dbReference type="Proteomes" id="UP000796880"/>
    </source>
</evidence>
<dbReference type="EMBL" id="VOIH02000007">
    <property type="protein sequence ID" value="KAF3441158.1"/>
    <property type="molecule type" value="Genomic_DNA"/>
</dbReference>
<evidence type="ECO:0000256" key="1">
    <source>
        <dbReference type="SAM" id="Phobius"/>
    </source>
</evidence>
<dbReference type="Proteomes" id="UP000796880">
    <property type="component" value="Unassembled WGS sequence"/>
</dbReference>
<reference evidence="2" key="1">
    <citation type="submission" date="2020-03" db="EMBL/GenBank/DDBJ databases">
        <title>A high-quality chromosome-level genome assembly of a woody plant with both climbing and erect habits, Rhamnella rubrinervis.</title>
        <authorList>
            <person name="Lu Z."/>
            <person name="Yang Y."/>
            <person name="Zhu X."/>
            <person name="Sun Y."/>
        </authorList>
    </citation>
    <scope>NUCLEOTIDE SEQUENCE</scope>
    <source>
        <strain evidence="2">BYM</strain>
        <tissue evidence="2">Leaf</tissue>
    </source>
</reference>
<keyword evidence="3" id="KW-1185">Reference proteome</keyword>
<feature type="transmembrane region" description="Helical" evidence="1">
    <location>
        <begin position="6"/>
        <end position="24"/>
    </location>
</feature>
<protein>
    <submittedName>
        <fullName evidence="2">Uncharacterized protein</fullName>
    </submittedName>
</protein>
<gene>
    <name evidence="2" type="ORF">FNV43_RR15069</name>
</gene>
<evidence type="ECO:0000313" key="2">
    <source>
        <dbReference type="EMBL" id="KAF3441158.1"/>
    </source>
</evidence>
<dbReference type="PANTHER" id="PTHR36076:SF1">
    <property type="entry name" value="THIOREDOXIN SUPERFAMILY PROTEIN"/>
    <property type="match status" value="1"/>
</dbReference>
<proteinExistence type="predicted"/>
<keyword evidence="1" id="KW-0812">Transmembrane</keyword>
<accession>A0A8K0E5R2</accession>
<sequence length="170" mass="19264">MWDKNPAVTFFTYLFFFRYLTLFFNGQRVKPSPNPNGAASSSATKTALLQLPEHHLWCKSSTFLLILALIQLTLAADIPLILKPVVFDWNCPFSESEFINRTDLGPYRVITFTSECEFVHLLHEGNPVVVAFTTRCILTKDLDRVIEEAAAEFYPPCEVYACGYGNIVLC</sequence>
<keyword evidence="1" id="KW-0472">Membrane</keyword>
<dbReference type="AlphaFoldDB" id="A0A8K0E5R2"/>
<dbReference type="OrthoDB" id="2014000at2759"/>
<comment type="caution">
    <text evidence="2">The sequence shown here is derived from an EMBL/GenBank/DDBJ whole genome shotgun (WGS) entry which is preliminary data.</text>
</comment>
<keyword evidence="1" id="KW-1133">Transmembrane helix</keyword>
<dbReference type="PANTHER" id="PTHR36076">
    <property type="entry name" value="THIOREDOXIN SUPERFAMILY PROTEIN"/>
    <property type="match status" value="1"/>
</dbReference>
<organism evidence="2 3">
    <name type="scientific">Rhamnella rubrinervis</name>
    <dbReference type="NCBI Taxonomy" id="2594499"/>
    <lineage>
        <taxon>Eukaryota</taxon>
        <taxon>Viridiplantae</taxon>
        <taxon>Streptophyta</taxon>
        <taxon>Embryophyta</taxon>
        <taxon>Tracheophyta</taxon>
        <taxon>Spermatophyta</taxon>
        <taxon>Magnoliopsida</taxon>
        <taxon>eudicotyledons</taxon>
        <taxon>Gunneridae</taxon>
        <taxon>Pentapetalae</taxon>
        <taxon>rosids</taxon>
        <taxon>fabids</taxon>
        <taxon>Rosales</taxon>
        <taxon>Rhamnaceae</taxon>
        <taxon>rhamnoid group</taxon>
        <taxon>Rhamneae</taxon>
        <taxon>Rhamnella</taxon>
    </lineage>
</organism>
<name>A0A8K0E5R2_9ROSA</name>